<evidence type="ECO:0000313" key="9">
    <source>
        <dbReference type="Proteomes" id="UP001521116"/>
    </source>
</evidence>
<dbReference type="EMBL" id="JAJVDC020000003">
    <property type="protein sequence ID" value="KAL1637518.1"/>
    <property type="molecule type" value="Genomic_DNA"/>
</dbReference>
<evidence type="ECO:0000256" key="1">
    <source>
        <dbReference type="ARBA" id="ARBA00006192"/>
    </source>
</evidence>
<evidence type="ECO:0000259" key="7">
    <source>
        <dbReference type="Pfam" id="PF17177"/>
    </source>
</evidence>
<evidence type="ECO:0000256" key="3">
    <source>
        <dbReference type="ARBA" id="ARBA00044493"/>
    </source>
</evidence>
<dbReference type="InterPro" id="IPR033443">
    <property type="entry name" value="PROP1-like_PPR_dom"/>
</dbReference>
<comment type="similarity">
    <text evidence="1">Belongs to the CCM1 family.</text>
</comment>
<comment type="subunit">
    <text evidence="4">Binds to mitochondrial small subunit 15S rRNA.</text>
</comment>
<dbReference type="InterPro" id="IPR011990">
    <property type="entry name" value="TPR-like_helical_dom_sf"/>
</dbReference>
<organism evidence="8 9">
    <name type="scientific">Neofusicoccum ribis</name>
    <dbReference type="NCBI Taxonomy" id="45134"/>
    <lineage>
        <taxon>Eukaryota</taxon>
        <taxon>Fungi</taxon>
        <taxon>Dikarya</taxon>
        <taxon>Ascomycota</taxon>
        <taxon>Pezizomycotina</taxon>
        <taxon>Dothideomycetes</taxon>
        <taxon>Dothideomycetes incertae sedis</taxon>
        <taxon>Botryosphaeriales</taxon>
        <taxon>Botryosphaeriaceae</taxon>
        <taxon>Neofusicoccum</taxon>
    </lineage>
</organism>
<dbReference type="PANTHER" id="PTHR47447:SF23">
    <property type="entry name" value="PENTACOTRIPEPTIDE-REPEAT REGION OF PRORP DOMAIN-CONTAINING PROTEIN"/>
    <property type="match status" value="1"/>
</dbReference>
<evidence type="ECO:0000313" key="8">
    <source>
        <dbReference type="EMBL" id="KAL1637518.1"/>
    </source>
</evidence>
<comment type="caution">
    <text evidence="8">The sequence shown here is derived from an EMBL/GenBank/DDBJ whole genome shotgun (WGS) entry which is preliminary data.</text>
</comment>
<feature type="compositionally biased region" description="Low complexity" evidence="6">
    <location>
        <begin position="105"/>
        <end position="118"/>
    </location>
</feature>
<dbReference type="NCBIfam" id="TIGR00756">
    <property type="entry name" value="PPR"/>
    <property type="match status" value="1"/>
</dbReference>
<dbReference type="Pfam" id="PF01535">
    <property type="entry name" value="PPR"/>
    <property type="match status" value="1"/>
</dbReference>
<evidence type="ECO:0000256" key="2">
    <source>
        <dbReference type="ARBA" id="ARBA00022737"/>
    </source>
</evidence>
<name>A0ABR3TDP4_9PEZI</name>
<dbReference type="PANTHER" id="PTHR47447">
    <property type="entry name" value="OS03G0856100 PROTEIN"/>
    <property type="match status" value="1"/>
</dbReference>
<keyword evidence="2" id="KW-0677">Repeat</keyword>
<feature type="region of interest" description="Disordered" evidence="6">
    <location>
        <begin position="93"/>
        <end position="134"/>
    </location>
</feature>
<dbReference type="Proteomes" id="UP001521116">
    <property type="component" value="Unassembled WGS sequence"/>
</dbReference>
<dbReference type="SUPFAM" id="SSF48452">
    <property type="entry name" value="TPR-like"/>
    <property type="match status" value="1"/>
</dbReference>
<protein>
    <recommendedName>
        <fullName evidence="7">PROP1-like PPR domain-containing protein</fullName>
    </recommendedName>
</protein>
<gene>
    <name evidence="8" type="ORF">SLS56_000656</name>
</gene>
<feature type="repeat" description="PPR" evidence="5">
    <location>
        <begin position="661"/>
        <end position="695"/>
    </location>
</feature>
<evidence type="ECO:0000256" key="6">
    <source>
        <dbReference type="SAM" id="MobiDB-lite"/>
    </source>
</evidence>
<proteinExistence type="inferred from homology"/>
<dbReference type="Gene3D" id="1.25.40.10">
    <property type="entry name" value="Tetratricopeptide repeat domain"/>
    <property type="match status" value="2"/>
</dbReference>
<reference evidence="8 9" key="1">
    <citation type="submission" date="2024-02" db="EMBL/GenBank/DDBJ databases">
        <title>De novo assembly and annotation of 12 fungi associated with fruit tree decline syndrome in Ontario, Canada.</title>
        <authorList>
            <person name="Sulman M."/>
            <person name="Ellouze W."/>
            <person name="Ilyukhin E."/>
        </authorList>
    </citation>
    <scope>NUCLEOTIDE SEQUENCE [LARGE SCALE GENOMIC DNA]</scope>
    <source>
        <strain evidence="8 9">M1-105</strain>
    </source>
</reference>
<sequence>MLHSSFWHHGAVDLDLSGWCASMLQPLPHGDTADRDAARPTRRTPQDALFLDFLYPAKTLALMRRLSSFGWETWQPSHMRVASSTRMRHFSSRPLAFGDDDHDPSLSSEDSSGLSKPSDPFDEDQPSPFDISPMLLDHHSTPDFQRDADELVENQAWLREVDKPADALRLLLKETESDSRAVWSLWQRVDRASRSPDLSADVLDYFCSVKPFLTILAEEVIAIFYALDIQDRRPSSYRGAIKSYLALGDLGKAAMVHFDGAEAGKAAGGNIGTPELLAHAIRNEKWQLAFEVYTTMTSLVGRINWFTVARTESGMLKHVDSFLLSLRQMRRLTGRDPEEQDQLRAFATDFAAQAITKDAPRYSTEADGLRLYRLIVRLEQAAFLEPRHLELALRGVLGAPDPKKTSNVPKIADRLYWKYMSVVKEDRSVKVSAKVLNAMLHAVSRVPHISRRFRSKGTLRVRVGHVVNDHVHFFGQLKTSTLVLLMGAYARLGDVKRTRAYFRRIPLKERISEFHLSFLVEAHARKGDIEGAQKRFNQIMTAEGRTPGLRTWNLLLLAYARNGDLAGVSRVFDRLVQQPSLKPDAYSFASILDLMSQRGDVDGVKNMFALAADIDQGIIRSTAVTGYLVTAFINNDDLEAAEMVAEQLRKRKDSETMSGSLTPIWNSLATAYALRRDVTSTRRIYEKMQAEGIEPDELTYAALLQVLCLVRDTDAAYKILRLVIPRRPVRQLAFHYAIIMAGYINQRDFEKVWHVDAHRRANGVRASLSTRIAVIKAAAMSEYVGRYSNREDPNSDLVRTEKVLAATLARNDPLEMSAEPQTGLGIRTMDQTDGAYVEFVMLIYGNKYAFEMVERLFQEYVARHQNDVSLTDPDKGPPLRMLVALMNAHFSAGRYHDVEQLWKLAVGTGARLAKLSTPTAAAHPDNTDPPGHLIAPARAHLLSQPFVIYLRTLHFQGRYADAQRTVSDLIAQGYTLDNLSWNLYIQLLARTGRISLAFSLCEKHLMPQWRGWRKASQHLKRSYKNSRGWDYMNINANLSKPNIVMPQYRTMVILAAAMKYVRRLEAVGRARRSHSDNDDGVPLSEAQLRFNAPRTVTALQAMPYVDDDLQAMFLRDD</sequence>
<comment type="function">
    <text evidence="3">Regulates mitochondrial small subunit maturation by controlling 15S rRNA 5'-end processing. Localizes to the 5' precursor of the 15S rRNA in a position that is subsequently occupied by mS47 in the mature yeast mtSSU. Uses structure and sequence-specific RNA recognition, binding to a single-stranded region of the precursor and specifically recognizing bases -6 to -1. The exchange of Ccm1 for mS47 is coupled to the irreversible removal of precursor rRNA that is accompanied by conformational changes of the mitoribosomal proteins uS5m and mS26. These conformational changes signal completion of 5'-end rRNA processing through protection of the mature 5'-end of the 15S rRNA and stabilization of mS47. The removal of the 5' precursor together with the dissociation of Ccm1 may be catalyzed by the 5'-3' exoribonuclease Pet127. Involved in the specific removal of group I introns in mitochondrial encoded transcripts.</text>
</comment>
<dbReference type="Pfam" id="PF17177">
    <property type="entry name" value="PPR_long"/>
    <property type="match status" value="1"/>
</dbReference>
<accession>A0ABR3TDP4</accession>
<feature type="domain" description="PROP1-like PPR" evidence="7">
    <location>
        <begin position="672"/>
        <end position="773"/>
    </location>
</feature>
<dbReference type="PROSITE" id="PS51375">
    <property type="entry name" value="PPR"/>
    <property type="match status" value="1"/>
</dbReference>
<evidence type="ECO:0000256" key="4">
    <source>
        <dbReference type="ARBA" id="ARBA00044511"/>
    </source>
</evidence>
<evidence type="ECO:0000256" key="5">
    <source>
        <dbReference type="PROSITE-ProRule" id="PRU00708"/>
    </source>
</evidence>
<keyword evidence="9" id="KW-1185">Reference proteome</keyword>
<dbReference type="InterPro" id="IPR002885">
    <property type="entry name" value="PPR_rpt"/>
</dbReference>